<keyword evidence="1 2" id="KW-0732">Signal</keyword>
<evidence type="ECO:0000256" key="2">
    <source>
        <dbReference type="SAM" id="SignalP"/>
    </source>
</evidence>
<dbReference type="EMBL" id="CP042806">
    <property type="protein sequence ID" value="QEE29638.1"/>
    <property type="molecule type" value="Genomic_DNA"/>
</dbReference>
<feature type="chain" id="PRO_5022921655" evidence="2">
    <location>
        <begin position="22"/>
        <end position="208"/>
    </location>
</feature>
<feature type="domain" description="Soluble ligand binding" evidence="4">
    <location>
        <begin position="129"/>
        <end position="178"/>
    </location>
</feature>
<dbReference type="Pfam" id="PF02563">
    <property type="entry name" value="Poly_export"/>
    <property type="match status" value="1"/>
</dbReference>
<dbReference type="InterPro" id="IPR049712">
    <property type="entry name" value="Poly_export"/>
</dbReference>
<dbReference type="Pfam" id="PF10531">
    <property type="entry name" value="SLBB"/>
    <property type="match status" value="1"/>
</dbReference>
<evidence type="ECO:0000313" key="5">
    <source>
        <dbReference type="EMBL" id="QEE29638.1"/>
    </source>
</evidence>
<evidence type="ECO:0000259" key="3">
    <source>
        <dbReference type="Pfam" id="PF02563"/>
    </source>
</evidence>
<keyword evidence="5" id="KW-0813">Transport</keyword>
<dbReference type="OrthoDB" id="193635at2"/>
<dbReference type="KEGG" id="talb:FTW19_17580"/>
<dbReference type="PANTHER" id="PTHR33619">
    <property type="entry name" value="POLYSACCHARIDE EXPORT PROTEIN GFCE-RELATED"/>
    <property type="match status" value="1"/>
</dbReference>
<dbReference type="Gene3D" id="3.10.560.10">
    <property type="entry name" value="Outer membrane lipoprotein wza domain like"/>
    <property type="match status" value="1"/>
</dbReference>
<feature type="domain" description="Polysaccharide export protein N-terminal" evidence="3">
    <location>
        <begin position="48"/>
        <end position="122"/>
    </location>
</feature>
<protein>
    <submittedName>
        <fullName evidence="5">Sugar transporter</fullName>
    </submittedName>
</protein>
<organism evidence="5 6">
    <name type="scientific">Terriglobus albidus</name>
    <dbReference type="NCBI Taxonomy" id="1592106"/>
    <lineage>
        <taxon>Bacteria</taxon>
        <taxon>Pseudomonadati</taxon>
        <taxon>Acidobacteriota</taxon>
        <taxon>Terriglobia</taxon>
        <taxon>Terriglobales</taxon>
        <taxon>Acidobacteriaceae</taxon>
        <taxon>Terriglobus</taxon>
    </lineage>
</organism>
<dbReference type="InterPro" id="IPR019554">
    <property type="entry name" value="Soluble_ligand-bd"/>
</dbReference>
<reference evidence="5 6" key="1">
    <citation type="submission" date="2019-08" db="EMBL/GenBank/DDBJ databases">
        <title>Complete genome sequence of Terriglobus albidus strain ORNL.</title>
        <authorList>
            <person name="Podar M."/>
        </authorList>
    </citation>
    <scope>NUCLEOTIDE SEQUENCE [LARGE SCALE GENOMIC DNA]</scope>
    <source>
        <strain evidence="5 6">ORNL</strain>
    </source>
</reference>
<keyword evidence="5" id="KW-0762">Sugar transport</keyword>
<proteinExistence type="predicted"/>
<dbReference type="PANTHER" id="PTHR33619:SF3">
    <property type="entry name" value="POLYSACCHARIDE EXPORT PROTEIN GFCE-RELATED"/>
    <property type="match status" value="1"/>
</dbReference>
<keyword evidence="6" id="KW-1185">Reference proteome</keyword>
<accession>A0A5B9EBT7</accession>
<evidence type="ECO:0000313" key="6">
    <source>
        <dbReference type="Proteomes" id="UP000321820"/>
    </source>
</evidence>
<dbReference type="InterPro" id="IPR003715">
    <property type="entry name" value="Poly_export_N"/>
</dbReference>
<dbReference type="Proteomes" id="UP000321820">
    <property type="component" value="Chromosome"/>
</dbReference>
<dbReference type="RefSeq" id="WP_147648830.1">
    <property type="nucleotide sequence ID" value="NZ_CP042806.1"/>
</dbReference>
<dbReference type="AlphaFoldDB" id="A0A5B9EBT7"/>
<dbReference type="GO" id="GO:0015159">
    <property type="term" value="F:polysaccharide transmembrane transporter activity"/>
    <property type="evidence" value="ECO:0007669"/>
    <property type="project" value="InterPro"/>
</dbReference>
<feature type="signal peptide" evidence="2">
    <location>
        <begin position="1"/>
        <end position="21"/>
    </location>
</feature>
<sequence>MKSLAASLIALFLLDLVSAGAQTAKPLISPTSEPHRSRAAQPTSGPAAVDGNYIIGADDVLQITVWKEASMSGSLPVRPDGMISMVLIGDLPAAGKTPMQLASDVEGRLKKYVQDPNVTVVVSAVNSHRVFVVGEVQHVGPITLSAGMTALQAIAAAGGLTPYANQKHIYILRRVKGQQQKVLFNYKGAIRGDSMGPDLETGDTIVVP</sequence>
<gene>
    <name evidence="5" type="ORF">FTW19_17580</name>
</gene>
<evidence type="ECO:0000256" key="1">
    <source>
        <dbReference type="ARBA" id="ARBA00022729"/>
    </source>
</evidence>
<evidence type="ECO:0000259" key="4">
    <source>
        <dbReference type="Pfam" id="PF10531"/>
    </source>
</evidence>
<name>A0A5B9EBT7_9BACT</name>